<organism evidence="1 2">
    <name type="scientific">Candidatus Edwardsbacteria bacterium GWF2_54_11</name>
    <dbReference type="NCBI Taxonomy" id="1817851"/>
    <lineage>
        <taxon>Bacteria</taxon>
        <taxon>Candidatus Edwardsiibacteriota</taxon>
    </lineage>
</organism>
<proteinExistence type="predicted"/>
<evidence type="ECO:0000313" key="2">
    <source>
        <dbReference type="Proteomes" id="UP000177230"/>
    </source>
</evidence>
<evidence type="ECO:0000313" key="1">
    <source>
        <dbReference type="EMBL" id="OGF12124.1"/>
    </source>
</evidence>
<accession>A0A1F5RCI4</accession>
<sequence>MRGSTTLGLGYIEQGGYPCLAPQFKYINENEAAFAANERDRGNLEAILNDFKALCSTTPNENIIFIMDDRIEPNHPILAMFKGKLFAGINNESDKPLLFDLKESCKTTTPTPTDLANSKTTISYVTSHQSLPFSLDEHFRIIGKMILNCLAMHFSQETALHATFNDFREYVRFGSNASQFSYVSIIPKFSGHSIYENLSSGLKLTENSHLLLCGNVNQANNVFGIVSLYNGGFEYAIRLQTTYGSLFDSIPLRMLHVEYETKKEYEIIKTIIAESDKLHEDMFRTS</sequence>
<comment type="caution">
    <text evidence="1">The sequence shown here is derived from an EMBL/GenBank/DDBJ whole genome shotgun (WGS) entry which is preliminary data.</text>
</comment>
<protein>
    <submittedName>
        <fullName evidence="1">Uncharacterized protein</fullName>
    </submittedName>
</protein>
<gene>
    <name evidence="1" type="ORF">A2024_03820</name>
</gene>
<reference evidence="1 2" key="1">
    <citation type="journal article" date="2016" name="Nat. Commun.">
        <title>Thousands of microbial genomes shed light on interconnected biogeochemical processes in an aquifer system.</title>
        <authorList>
            <person name="Anantharaman K."/>
            <person name="Brown C.T."/>
            <person name="Hug L.A."/>
            <person name="Sharon I."/>
            <person name="Castelle C.J."/>
            <person name="Probst A.J."/>
            <person name="Thomas B.C."/>
            <person name="Singh A."/>
            <person name="Wilkins M.J."/>
            <person name="Karaoz U."/>
            <person name="Brodie E.L."/>
            <person name="Williams K.H."/>
            <person name="Hubbard S.S."/>
            <person name="Banfield J.F."/>
        </authorList>
    </citation>
    <scope>NUCLEOTIDE SEQUENCE [LARGE SCALE GENOMIC DNA]</scope>
</reference>
<dbReference type="AlphaFoldDB" id="A0A1F5RCI4"/>
<dbReference type="Proteomes" id="UP000177230">
    <property type="component" value="Unassembled WGS sequence"/>
</dbReference>
<name>A0A1F5RCI4_9BACT</name>
<dbReference type="EMBL" id="MFFM01000034">
    <property type="protein sequence ID" value="OGF12124.1"/>
    <property type="molecule type" value="Genomic_DNA"/>
</dbReference>